<dbReference type="Proteomes" id="UP000184330">
    <property type="component" value="Unassembled WGS sequence"/>
</dbReference>
<proteinExistence type="predicted"/>
<reference evidence="8 9" key="1">
    <citation type="submission" date="2016-03" db="EMBL/GenBank/DDBJ databases">
        <authorList>
            <person name="Ploux O."/>
        </authorList>
    </citation>
    <scope>NUCLEOTIDE SEQUENCE [LARGE SCALE GENOMIC DNA]</scope>
    <source>
        <strain evidence="8 9">UAMH 11012</strain>
    </source>
</reference>
<dbReference type="GO" id="GO:0000981">
    <property type="term" value="F:DNA-binding transcription factor activity, RNA polymerase II-specific"/>
    <property type="evidence" value="ECO:0007669"/>
    <property type="project" value="InterPro"/>
</dbReference>
<keyword evidence="3" id="KW-0238">DNA-binding</keyword>
<feature type="region of interest" description="Disordered" evidence="6">
    <location>
        <begin position="614"/>
        <end position="695"/>
    </location>
</feature>
<dbReference type="InterPro" id="IPR007219">
    <property type="entry name" value="XnlR_reg_dom"/>
</dbReference>
<dbReference type="PANTHER" id="PTHR47171">
    <property type="entry name" value="FARA-RELATED"/>
    <property type="match status" value="1"/>
</dbReference>
<dbReference type="InterPro" id="IPR052073">
    <property type="entry name" value="Amide_Lactam_Regulators"/>
</dbReference>
<feature type="compositionally biased region" description="Polar residues" evidence="6">
    <location>
        <begin position="659"/>
        <end position="672"/>
    </location>
</feature>
<keyword evidence="9" id="KW-1185">Reference proteome</keyword>
<dbReference type="AlphaFoldDB" id="A0A1L7WLF7"/>
<gene>
    <name evidence="8" type="ORF">PAC_03486</name>
</gene>
<feature type="region of interest" description="Disordered" evidence="6">
    <location>
        <begin position="75"/>
        <end position="121"/>
    </location>
</feature>
<evidence type="ECO:0000256" key="2">
    <source>
        <dbReference type="ARBA" id="ARBA00023015"/>
    </source>
</evidence>
<keyword evidence="2" id="KW-0805">Transcription regulation</keyword>
<dbReference type="GO" id="GO:0006351">
    <property type="term" value="P:DNA-templated transcription"/>
    <property type="evidence" value="ECO:0007669"/>
    <property type="project" value="InterPro"/>
</dbReference>
<feature type="domain" description="Xylanolytic transcriptional activator regulatory" evidence="7">
    <location>
        <begin position="323"/>
        <end position="395"/>
    </location>
</feature>
<evidence type="ECO:0000313" key="8">
    <source>
        <dbReference type="EMBL" id="CZR53606.1"/>
    </source>
</evidence>
<keyword evidence="4" id="KW-0804">Transcription</keyword>
<evidence type="ECO:0000259" key="7">
    <source>
        <dbReference type="SMART" id="SM00906"/>
    </source>
</evidence>
<dbReference type="STRING" id="576137.A0A1L7WLF7"/>
<feature type="compositionally biased region" description="Polar residues" evidence="6">
    <location>
        <begin position="106"/>
        <end position="119"/>
    </location>
</feature>
<evidence type="ECO:0000256" key="3">
    <source>
        <dbReference type="ARBA" id="ARBA00023125"/>
    </source>
</evidence>
<evidence type="ECO:0000256" key="5">
    <source>
        <dbReference type="ARBA" id="ARBA00023242"/>
    </source>
</evidence>
<sequence>MESSLQERVDQFISLSPELIDDSAAQKNNSTRARLQHSFRKPRAGRACGIRCDAGSHGLPCTNCAAFSLECSIPPKKPRKRDAKTASGWRRTARHTSIRDDPNLEDNAQSHDPSTSSSMMDKAIKQEPEYTEIYAELAKKENSSTFEDSGRMVYLGEMTNMSIIVNDYQTPGSVHYEMPTTPKGRSIAQSNLEDSEINFLQVRGALILPPRDLCDELIRSFFIWVAPIVPIVNQKHFMKRYHDPGNPPSVLLMQTMMLAGSRVCTEKHLLDAYGSETPAATLFYQRAKALHDADYEKDRVAVVQSLILMGWYWEEPSAVTKSVFYWNALASSIAQGFGMHRSAKNSRLSNTDQRLWKRIWWTLFTRDRSIALALGRPIQIHLEDSDVDIINVDDFIDEDGSDTNWKHVLFFLEYVKLCRIMDDILLQHYSTSSKDRHPDAMALTRCDMALAEWLENCPQDLRWDPMNYDFWSAYLHCVYQTTSCTLHRAYLPSSLSLSTRTSYSHSPAFESAQIIVSLTEILAYHQELCYTPPFMIYSLLSALMVQIYQVSDVSQSNILPLQKRIETCMDALEDISNTWLVAKMVHTMFEAVLGSAELESGLRKVAIVEKSQDTLDKGPLNRHVDSQTSPRPARSRSESLTRATSLTPSLVDHMEAALQSATTKHPLTTQNSRRAKSHGPRYQDREKGVYAASSDPPGHWKSLPGHSNHHQLSFSPDNYHMPWNDPVPQAQPAMGLNTDEWFQFFGLRPSD</sequence>
<protein>
    <submittedName>
        <fullName evidence="8">Related to CUTINASE TRANSCRIPTION FACTOR 1 BETA</fullName>
    </submittedName>
</protein>
<dbReference type="EMBL" id="FJOG01000004">
    <property type="protein sequence ID" value="CZR53606.1"/>
    <property type="molecule type" value="Genomic_DNA"/>
</dbReference>
<keyword evidence="1" id="KW-0862">Zinc</keyword>
<dbReference type="CDD" id="cd12148">
    <property type="entry name" value="fungal_TF_MHR"/>
    <property type="match status" value="1"/>
</dbReference>
<evidence type="ECO:0000256" key="4">
    <source>
        <dbReference type="ARBA" id="ARBA00023163"/>
    </source>
</evidence>
<evidence type="ECO:0000256" key="6">
    <source>
        <dbReference type="SAM" id="MobiDB-lite"/>
    </source>
</evidence>
<dbReference type="CDD" id="cd00067">
    <property type="entry name" value="GAL4"/>
    <property type="match status" value="1"/>
</dbReference>
<dbReference type="InterPro" id="IPR001138">
    <property type="entry name" value="Zn2Cys6_DnaBD"/>
</dbReference>
<dbReference type="SMART" id="SM00906">
    <property type="entry name" value="Fungal_trans"/>
    <property type="match status" value="1"/>
</dbReference>
<dbReference type="GO" id="GO:0008270">
    <property type="term" value="F:zinc ion binding"/>
    <property type="evidence" value="ECO:0007669"/>
    <property type="project" value="InterPro"/>
</dbReference>
<organism evidence="8 9">
    <name type="scientific">Phialocephala subalpina</name>
    <dbReference type="NCBI Taxonomy" id="576137"/>
    <lineage>
        <taxon>Eukaryota</taxon>
        <taxon>Fungi</taxon>
        <taxon>Dikarya</taxon>
        <taxon>Ascomycota</taxon>
        <taxon>Pezizomycotina</taxon>
        <taxon>Leotiomycetes</taxon>
        <taxon>Helotiales</taxon>
        <taxon>Mollisiaceae</taxon>
        <taxon>Phialocephala</taxon>
        <taxon>Phialocephala fortinii species complex</taxon>
    </lineage>
</organism>
<name>A0A1L7WLF7_9HELO</name>
<accession>A0A1L7WLF7</accession>
<evidence type="ECO:0000313" key="9">
    <source>
        <dbReference type="Proteomes" id="UP000184330"/>
    </source>
</evidence>
<dbReference type="PANTHER" id="PTHR47171:SF3">
    <property type="entry name" value="FARA-RELATED"/>
    <property type="match status" value="1"/>
</dbReference>
<dbReference type="GO" id="GO:0003677">
    <property type="term" value="F:DNA binding"/>
    <property type="evidence" value="ECO:0007669"/>
    <property type="project" value="UniProtKB-KW"/>
</dbReference>
<feature type="compositionally biased region" description="Polar residues" evidence="6">
    <location>
        <begin position="638"/>
        <end position="648"/>
    </location>
</feature>
<evidence type="ECO:0000256" key="1">
    <source>
        <dbReference type="ARBA" id="ARBA00022833"/>
    </source>
</evidence>
<keyword evidence="5" id="KW-0539">Nucleus</keyword>
<dbReference type="Pfam" id="PF04082">
    <property type="entry name" value="Fungal_trans"/>
    <property type="match status" value="1"/>
</dbReference>
<dbReference type="OrthoDB" id="5121955at2759"/>